<reference evidence="1 2" key="1">
    <citation type="submission" date="2018-09" db="EMBL/GenBank/DDBJ databases">
        <title>A high-quality reference genome of wild soybean provides a powerful tool to mine soybean genomes.</title>
        <authorList>
            <person name="Xie M."/>
            <person name="Chung C.Y.L."/>
            <person name="Li M.-W."/>
            <person name="Wong F.-L."/>
            <person name="Chan T.-F."/>
            <person name="Lam H.-M."/>
        </authorList>
    </citation>
    <scope>NUCLEOTIDE SEQUENCE [LARGE SCALE GENOMIC DNA]</scope>
    <source>
        <strain evidence="2">cv. W05</strain>
        <tissue evidence="1">Hypocotyl of etiolated seedlings</tissue>
    </source>
</reference>
<keyword evidence="2" id="KW-1185">Reference proteome</keyword>
<evidence type="ECO:0000313" key="1">
    <source>
        <dbReference type="EMBL" id="RZB47568.1"/>
    </source>
</evidence>
<organism evidence="1 2">
    <name type="scientific">Glycine soja</name>
    <name type="common">Wild soybean</name>
    <dbReference type="NCBI Taxonomy" id="3848"/>
    <lineage>
        <taxon>Eukaryota</taxon>
        <taxon>Viridiplantae</taxon>
        <taxon>Streptophyta</taxon>
        <taxon>Embryophyta</taxon>
        <taxon>Tracheophyta</taxon>
        <taxon>Spermatophyta</taxon>
        <taxon>Magnoliopsida</taxon>
        <taxon>eudicotyledons</taxon>
        <taxon>Gunneridae</taxon>
        <taxon>Pentapetalae</taxon>
        <taxon>rosids</taxon>
        <taxon>fabids</taxon>
        <taxon>Fabales</taxon>
        <taxon>Fabaceae</taxon>
        <taxon>Papilionoideae</taxon>
        <taxon>50 kb inversion clade</taxon>
        <taxon>NPAAA clade</taxon>
        <taxon>indigoferoid/millettioid clade</taxon>
        <taxon>Phaseoleae</taxon>
        <taxon>Glycine</taxon>
        <taxon>Glycine subgen. Soja</taxon>
    </lineage>
</organism>
<dbReference type="Gramene" id="XM_028362259.1">
    <property type="protein sequence ID" value="XP_028218060.1"/>
    <property type="gene ID" value="LOC114400016"/>
</dbReference>
<gene>
    <name evidence="1" type="ORF">D0Y65_051251</name>
</gene>
<dbReference type="Proteomes" id="UP000289340">
    <property type="component" value="Chromosome 19"/>
</dbReference>
<dbReference type="InterPro" id="IPR037360">
    <property type="entry name" value="COMMD9"/>
</dbReference>
<dbReference type="AlphaFoldDB" id="A0A445FFC8"/>
<comment type="caution">
    <text evidence="1">The sequence shown here is derived from an EMBL/GenBank/DDBJ whole genome shotgun (WGS) entry which is preliminary data.</text>
</comment>
<dbReference type="EMBL" id="QZWG01000019">
    <property type="protein sequence ID" value="RZB47568.1"/>
    <property type="molecule type" value="Genomic_DNA"/>
</dbReference>
<proteinExistence type="predicted"/>
<evidence type="ECO:0000313" key="2">
    <source>
        <dbReference type="Proteomes" id="UP000289340"/>
    </source>
</evidence>
<accession>A0A445FFC8</accession>
<name>A0A445FFC8_GLYSO</name>
<dbReference type="PANTHER" id="PTHR15663">
    <property type="entry name" value="COMM DOMAIN-CONTAINING PROTEIN 9"/>
    <property type="match status" value="1"/>
</dbReference>
<protein>
    <submittedName>
        <fullName evidence="1">Protein FAR1-RELATED SEQUENCE 3 isoform A</fullName>
    </submittedName>
</protein>
<dbReference type="PANTHER" id="PTHR15663:SF6">
    <property type="entry name" value="COMM DOMAIN-CONTAINING PROTEIN-RELATED"/>
    <property type="match status" value="1"/>
</dbReference>
<sequence>MEETQVLHELHKLSQIESEETLNQMLCTLWSTRKTGLPLSDKSHFQSLLHLPSPSHLDPVLACLRSLVRKCAHLNLARDDLLRLFPRDLPIQLQTNLVSALQRNRDRWKEDVSHVIPQLKGTINFAPSLLWPRQEQDFDAVAVPAVVPDVGPSGVNSCFQCDAVGASDNLENLPCLKSMTWTMENRGSSPADRVAIISLKLHDYSKSPSGETEIKFQLTRDTLEAMLRSMTYIREQLNAVETSSGPANKKQKQ</sequence>